<dbReference type="Gene3D" id="1.10.940.10">
    <property type="entry name" value="NusB-like"/>
    <property type="match status" value="1"/>
</dbReference>
<organism evidence="7 8">
    <name type="scientific">Acanthopleuribacter pedis</name>
    <dbReference type="NCBI Taxonomy" id="442870"/>
    <lineage>
        <taxon>Bacteria</taxon>
        <taxon>Pseudomonadati</taxon>
        <taxon>Acidobacteriota</taxon>
        <taxon>Holophagae</taxon>
        <taxon>Acanthopleuribacterales</taxon>
        <taxon>Acanthopleuribacteraceae</taxon>
        <taxon>Acanthopleuribacter</taxon>
    </lineage>
</organism>
<gene>
    <name evidence="7" type="ORF">J3U88_16000</name>
</gene>
<dbReference type="CDD" id="cd02440">
    <property type="entry name" value="AdoMet_MTases"/>
    <property type="match status" value="1"/>
</dbReference>
<dbReference type="AlphaFoldDB" id="A0A8J7Q931"/>
<dbReference type="Gene3D" id="3.40.50.150">
    <property type="entry name" value="Vaccinia Virus protein VP39"/>
    <property type="match status" value="1"/>
</dbReference>
<dbReference type="InterPro" id="IPR023267">
    <property type="entry name" value="RCMT"/>
</dbReference>
<dbReference type="InterPro" id="IPR049560">
    <property type="entry name" value="MeTrfase_RsmB-F_NOP2_cat"/>
</dbReference>
<dbReference type="EMBL" id="JAFREP010000015">
    <property type="protein sequence ID" value="MBO1319977.1"/>
    <property type="molecule type" value="Genomic_DNA"/>
</dbReference>
<dbReference type="InterPro" id="IPR001678">
    <property type="entry name" value="MeTrfase_RsmB-F_NOP2_dom"/>
</dbReference>
<dbReference type="Pfam" id="PF01189">
    <property type="entry name" value="Methyltr_RsmB-F"/>
    <property type="match status" value="1"/>
</dbReference>
<dbReference type="Pfam" id="PF01029">
    <property type="entry name" value="NusB"/>
    <property type="match status" value="1"/>
</dbReference>
<dbReference type="InterPro" id="IPR006027">
    <property type="entry name" value="NusB_RsmB_TIM44"/>
</dbReference>
<comment type="caution">
    <text evidence="7">The sequence shown here is derived from an EMBL/GenBank/DDBJ whole genome shotgun (WGS) entry which is preliminary data.</text>
</comment>
<dbReference type="PANTHER" id="PTHR22807">
    <property type="entry name" value="NOP2 YEAST -RELATED NOL1/NOP2/FMU SUN DOMAIN-CONTAINING"/>
    <property type="match status" value="1"/>
</dbReference>
<dbReference type="Proteomes" id="UP000664417">
    <property type="component" value="Unassembled WGS sequence"/>
</dbReference>
<keyword evidence="1 5" id="KW-0489">Methyltransferase</keyword>
<feature type="domain" description="SAM-dependent MTase RsmB/NOP-type" evidence="6">
    <location>
        <begin position="137"/>
        <end position="421"/>
    </location>
</feature>
<dbReference type="InterPro" id="IPR035926">
    <property type="entry name" value="NusB-like_sf"/>
</dbReference>
<dbReference type="GO" id="GO:0006355">
    <property type="term" value="P:regulation of DNA-templated transcription"/>
    <property type="evidence" value="ECO:0007669"/>
    <property type="project" value="InterPro"/>
</dbReference>
<reference evidence="7" key="1">
    <citation type="submission" date="2021-03" db="EMBL/GenBank/DDBJ databases">
        <authorList>
            <person name="Wang G."/>
        </authorList>
    </citation>
    <scope>NUCLEOTIDE SEQUENCE</scope>
    <source>
        <strain evidence="7">KCTC 12899</strain>
    </source>
</reference>
<sequence>MVEAGRPISDPRMLAVRCLVTAARQRLLVPEAMARFAYQLDARDLAFAHEIVYGTFRFLPGLEQVLRQFCPKPKFPPEVHWLLLASLYELGFMRSADYATIDQANRNIRKLGFPRLKGLVNAVLRNAQRAGDDLWRERDQASWLLPRWLEKLLVKQHGPERVATWIKRWSERGLLSYWHQGGELPGDDAVLSGDDVVSPVLPHCRRREGAVPEAWLEQGVYIQNESSQLIAHVAVGLSPAKAIDLCSAPGGKACYLAAFSPETELTACDLDEYRLGLIRQNQRRLNLNFPLIVGDATQMNCTGEFDLVMLDAPCSGIGILGRHPEIKRHKEKPADAAMFDVQAALMKAAWQYVKPGGHVLYSVCSLDQNEIPALPEDAHIANDRLKELIPAGAPVVWQENGLLIEPDVAFDGFQAVLLQKP</sequence>
<accession>A0A8J7Q931</accession>
<dbReference type="PANTHER" id="PTHR22807:SF30">
    <property type="entry name" value="28S RRNA (CYTOSINE(4447)-C(5))-METHYLTRANSFERASE-RELATED"/>
    <property type="match status" value="1"/>
</dbReference>
<dbReference type="RefSeq" id="WP_207859932.1">
    <property type="nucleotide sequence ID" value="NZ_JAFREP010000015.1"/>
</dbReference>
<feature type="binding site" evidence="5">
    <location>
        <position position="311"/>
    </location>
    <ligand>
        <name>S-adenosyl-L-methionine</name>
        <dbReference type="ChEBI" id="CHEBI:59789"/>
    </ligand>
</feature>
<feature type="active site" description="Nucleophile" evidence="5">
    <location>
        <position position="364"/>
    </location>
</feature>
<dbReference type="InterPro" id="IPR029063">
    <property type="entry name" value="SAM-dependent_MTases_sf"/>
</dbReference>
<dbReference type="SUPFAM" id="SSF53335">
    <property type="entry name" value="S-adenosyl-L-methionine-dependent methyltransferases"/>
    <property type="match status" value="1"/>
</dbReference>
<evidence type="ECO:0000259" key="6">
    <source>
        <dbReference type="PROSITE" id="PS51686"/>
    </source>
</evidence>
<evidence type="ECO:0000313" key="8">
    <source>
        <dbReference type="Proteomes" id="UP000664417"/>
    </source>
</evidence>
<dbReference type="GO" id="GO:0003723">
    <property type="term" value="F:RNA binding"/>
    <property type="evidence" value="ECO:0007669"/>
    <property type="project" value="UniProtKB-UniRule"/>
</dbReference>
<dbReference type="PRINTS" id="PR02008">
    <property type="entry name" value="RCMTFAMILY"/>
</dbReference>
<evidence type="ECO:0000256" key="4">
    <source>
        <dbReference type="ARBA" id="ARBA00022884"/>
    </source>
</evidence>
<dbReference type="GO" id="GO:0008173">
    <property type="term" value="F:RNA methyltransferase activity"/>
    <property type="evidence" value="ECO:0007669"/>
    <property type="project" value="InterPro"/>
</dbReference>
<evidence type="ECO:0000256" key="2">
    <source>
        <dbReference type="ARBA" id="ARBA00022679"/>
    </source>
</evidence>
<comment type="similarity">
    <text evidence="5">Belongs to the class I-like SAM-binding methyltransferase superfamily. RsmB/NOP family.</text>
</comment>
<dbReference type="SUPFAM" id="SSF48013">
    <property type="entry name" value="NusB-like"/>
    <property type="match status" value="1"/>
</dbReference>
<dbReference type="PROSITE" id="PS51686">
    <property type="entry name" value="SAM_MT_RSMB_NOP"/>
    <property type="match status" value="1"/>
</dbReference>
<protein>
    <recommendedName>
        <fullName evidence="6">SAM-dependent MTase RsmB/NOP-type domain-containing protein</fullName>
    </recommendedName>
</protein>
<keyword evidence="8" id="KW-1185">Reference proteome</keyword>
<evidence type="ECO:0000256" key="3">
    <source>
        <dbReference type="ARBA" id="ARBA00022691"/>
    </source>
</evidence>
<proteinExistence type="inferred from homology"/>
<evidence type="ECO:0000313" key="7">
    <source>
        <dbReference type="EMBL" id="MBO1319977.1"/>
    </source>
</evidence>
<feature type="binding site" evidence="5">
    <location>
        <begin position="246"/>
        <end position="252"/>
    </location>
    <ligand>
        <name>S-adenosyl-L-methionine</name>
        <dbReference type="ChEBI" id="CHEBI:59789"/>
    </ligand>
</feature>
<keyword evidence="3 5" id="KW-0949">S-adenosyl-L-methionine</keyword>
<feature type="binding site" evidence="5">
    <location>
        <position position="269"/>
    </location>
    <ligand>
        <name>S-adenosyl-L-methionine</name>
        <dbReference type="ChEBI" id="CHEBI:59789"/>
    </ligand>
</feature>
<feature type="binding site" evidence="5">
    <location>
        <position position="295"/>
    </location>
    <ligand>
        <name>S-adenosyl-L-methionine</name>
        <dbReference type="ChEBI" id="CHEBI:59789"/>
    </ligand>
</feature>
<name>A0A8J7Q931_9BACT</name>
<keyword evidence="4 5" id="KW-0694">RNA-binding</keyword>
<keyword evidence="2 5" id="KW-0808">Transferase</keyword>
<evidence type="ECO:0000256" key="1">
    <source>
        <dbReference type="ARBA" id="ARBA00022603"/>
    </source>
</evidence>
<dbReference type="GO" id="GO:0001510">
    <property type="term" value="P:RNA methylation"/>
    <property type="evidence" value="ECO:0007669"/>
    <property type="project" value="InterPro"/>
</dbReference>
<evidence type="ECO:0000256" key="5">
    <source>
        <dbReference type="PROSITE-ProRule" id="PRU01023"/>
    </source>
</evidence>